<dbReference type="STRING" id="307972.A0A2G8JPU6"/>
<feature type="region of interest" description="Disordered" evidence="4">
    <location>
        <begin position="425"/>
        <end position="451"/>
    </location>
</feature>
<name>A0A2G8JPU6_STIJA</name>
<dbReference type="EMBL" id="MRZV01001451">
    <property type="protein sequence ID" value="PIK37787.1"/>
    <property type="molecule type" value="Genomic_DNA"/>
</dbReference>
<dbReference type="SUPFAM" id="SSF48403">
    <property type="entry name" value="Ankyrin repeat"/>
    <property type="match status" value="1"/>
</dbReference>
<feature type="compositionally biased region" description="Basic and acidic residues" evidence="4">
    <location>
        <begin position="429"/>
        <end position="451"/>
    </location>
</feature>
<dbReference type="InterPro" id="IPR002110">
    <property type="entry name" value="Ankyrin_rpt"/>
</dbReference>
<accession>A0A2G8JPU6</accession>
<keyword evidence="1" id="KW-0677">Repeat</keyword>
<feature type="region of interest" description="Disordered" evidence="4">
    <location>
        <begin position="642"/>
        <end position="664"/>
    </location>
</feature>
<dbReference type="InterPro" id="IPR036770">
    <property type="entry name" value="Ankyrin_rpt-contain_sf"/>
</dbReference>
<comment type="caution">
    <text evidence="5">The sequence shown here is derived from an EMBL/GenBank/DDBJ whole genome shotgun (WGS) entry which is preliminary data.</text>
</comment>
<evidence type="ECO:0000256" key="3">
    <source>
        <dbReference type="PROSITE-ProRule" id="PRU00023"/>
    </source>
</evidence>
<dbReference type="OrthoDB" id="2121094at2759"/>
<proteinExistence type="predicted"/>
<dbReference type="AlphaFoldDB" id="A0A2G8JPU6"/>
<keyword evidence="6" id="KW-1185">Reference proteome</keyword>
<dbReference type="Gene3D" id="1.25.40.20">
    <property type="entry name" value="Ankyrin repeat-containing domain"/>
    <property type="match status" value="1"/>
</dbReference>
<dbReference type="Pfam" id="PF12796">
    <property type="entry name" value="Ank_2"/>
    <property type="match status" value="1"/>
</dbReference>
<reference evidence="5 6" key="1">
    <citation type="journal article" date="2017" name="PLoS Biol.">
        <title>The sea cucumber genome provides insights into morphological evolution and visceral regeneration.</title>
        <authorList>
            <person name="Zhang X."/>
            <person name="Sun L."/>
            <person name="Yuan J."/>
            <person name="Sun Y."/>
            <person name="Gao Y."/>
            <person name="Zhang L."/>
            <person name="Li S."/>
            <person name="Dai H."/>
            <person name="Hamel J.F."/>
            <person name="Liu C."/>
            <person name="Yu Y."/>
            <person name="Liu S."/>
            <person name="Lin W."/>
            <person name="Guo K."/>
            <person name="Jin S."/>
            <person name="Xu P."/>
            <person name="Storey K.B."/>
            <person name="Huan P."/>
            <person name="Zhang T."/>
            <person name="Zhou Y."/>
            <person name="Zhang J."/>
            <person name="Lin C."/>
            <person name="Li X."/>
            <person name="Xing L."/>
            <person name="Huo D."/>
            <person name="Sun M."/>
            <person name="Wang L."/>
            <person name="Mercier A."/>
            <person name="Li F."/>
            <person name="Yang H."/>
            <person name="Xiang J."/>
        </authorList>
    </citation>
    <scope>NUCLEOTIDE SEQUENCE [LARGE SCALE GENOMIC DNA]</scope>
    <source>
        <strain evidence="5">Shaxun</strain>
        <tissue evidence="5">Muscle</tissue>
    </source>
</reference>
<dbReference type="PROSITE" id="PS50088">
    <property type="entry name" value="ANK_REPEAT"/>
    <property type="match status" value="1"/>
</dbReference>
<evidence type="ECO:0000256" key="2">
    <source>
        <dbReference type="ARBA" id="ARBA00023043"/>
    </source>
</evidence>
<dbReference type="PANTHER" id="PTHR24198">
    <property type="entry name" value="ANKYRIN REPEAT AND PROTEIN KINASE DOMAIN-CONTAINING PROTEIN"/>
    <property type="match status" value="1"/>
</dbReference>
<evidence type="ECO:0000313" key="6">
    <source>
        <dbReference type="Proteomes" id="UP000230750"/>
    </source>
</evidence>
<feature type="compositionally biased region" description="Basic residues" evidence="4">
    <location>
        <begin position="642"/>
        <end position="655"/>
    </location>
</feature>
<evidence type="ECO:0000256" key="4">
    <source>
        <dbReference type="SAM" id="MobiDB-lite"/>
    </source>
</evidence>
<dbReference type="SMART" id="SM00248">
    <property type="entry name" value="ANK"/>
    <property type="match status" value="3"/>
</dbReference>
<dbReference type="Proteomes" id="UP000230750">
    <property type="component" value="Unassembled WGS sequence"/>
</dbReference>
<gene>
    <name evidence="5" type="ORF">BSL78_25385</name>
</gene>
<evidence type="ECO:0000313" key="5">
    <source>
        <dbReference type="EMBL" id="PIK37787.1"/>
    </source>
</evidence>
<sequence length="913" mass="103672">MMKSFKMSHFVSCLSYHYDGQSRKAKPEENAEAATTTEWGRRATLHVGTFNHKPVIAQPAKRRRFSEDLLQSSIRPRPISGIAARCRAWTMRFHRNGSVPKDDDSGKWKTSPCASSLAINMSLLVGTADVLSDIAERAFFTALQTNDVEEVSLAMDRYCHMLPFFGKRYERLESETNKNTRRDSVQTEILLRNCEHLLGKFEEGETDFSVTEESVSLFQNALHTAVYYESADVVEMLLSRGFDPNVVGEIQQVHKHSKERESVLRFIVPPSLSGYDAKEAMVDDFWIKRPVIFLAAHVGNHDILKKLLNYGTAVNVTDENGDCPLHFIVSNLMQNVRCVSLLLEQGVSLYHRNADGKTPLDLNPELRHLYKRIVLDHLEPLSPDSCSMPSEEVIFKRRLRSIGGTPSSNRKQSIGALTLSKLRLKKTGQKNDSKSSQRDGEGEHDRYGDQKRVSVGRKMSFAFRSLFEKRKKGQLEDLIDAEGGETFLAGQRSKGETSRCIGRRRCISFNDKVEKYPHDSEQSIQTLSYMIGDQDCALMVARRLPRCWPRILALATTLGPEVSRNTVAILSGVKNMILSRENHDRRRNKTLEQPVAVLKLAVGILSSMKSVENSVLKSVVCSMMDIIAEELRQNCFASKARRRREVMSKRRKKMTYSKSHNPQQAETVSNLSAYLSSGTQDAPKHTRSKHCGKSVECLKKTKSLHNFGRKNGPRRPFCKKCGISLCDIHQLRDCNVRNRQKSRCRMKSLMRKKFVGNCRSVLGHDLLIDCLIGLHKCRRSRRHSNISNDPHWLSVEPVHYIPDEKVRSGSKTNATRSFRNIIAIKESPTEEDYQKLCAYGLTSTATSDDMNRPMTLEYDEEVTKTRIKVTWFLKALLSDSRYVTTSVLLSCLDKMIAPLQSYSSQCDAVSIRQ</sequence>
<organism evidence="5 6">
    <name type="scientific">Stichopus japonicus</name>
    <name type="common">Sea cucumber</name>
    <dbReference type="NCBI Taxonomy" id="307972"/>
    <lineage>
        <taxon>Eukaryota</taxon>
        <taxon>Metazoa</taxon>
        <taxon>Echinodermata</taxon>
        <taxon>Eleutherozoa</taxon>
        <taxon>Echinozoa</taxon>
        <taxon>Holothuroidea</taxon>
        <taxon>Aspidochirotacea</taxon>
        <taxon>Aspidochirotida</taxon>
        <taxon>Stichopodidae</taxon>
        <taxon>Apostichopus</taxon>
    </lineage>
</organism>
<protein>
    <submittedName>
        <fullName evidence="5">Uncharacterized protein</fullName>
    </submittedName>
</protein>
<dbReference type="Pfam" id="PF00023">
    <property type="entry name" value="Ank"/>
    <property type="match status" value="1"/>
</dbReference>
<keyword evidence="2 3" id="KW-0040">ANK repeat</keyword>
<evidence type="ECO:0000256" key="1">
    <source>
        <dbReference type="ARBA" id="ARBA00022737"/>
    </source>
</evidence>
<feature type="repeat" description="ANK" evidence="3">
    <location>
        <begin position="217"/>
        <end position="249"/>
    </location>
</feature>
<dbReference type="PANTHER" id="PTHR24198:SF165">
    <property type="entry name" value="ANKYRIN REPEAT-CONTAINING PROTEIN-RELATED"/>
    <property type="match status" value="1"/>
</dbReference>